<keyword evidence="9" id="KW-1185">Reference proteome</keyword>
<keyword evidence="5 7" id="KW-1133">Transmembrane helix</keyword>
<proteinExistence type="inferred from homology"/>
<dbReference type="PANTHER" id="PTHR10464:SF4">
    <property type="entry name" value="UREA TRANSPORTER"/>
    <property type="match status" value="1"/>
</dbReference>
<reference evidence="9" key="1">
    <citation type="submission" date="2016-12" db="EMBL/GenBank/DDBJ databases">
        <title>Comparative genomics of four Isosphaeraceae planctomycetes: a common pool of plasmids and glycoside hydrolase genes.</title>
        <authorList>
            <person name="Ivanova A."/>
        </authorList>
    </citation>
    <scope>NUCLEOTIDE SEQUENCE [LARGE SCALE GENOMIC DNA]</scope>
    <source>
        <strain evidence="9">PX4</strain>
    </source>
</reference>
<organism evidence="8 9">
    <name type="scientific">Paludisphaera borealis</name>
    <dbReference type="NCBI Taxonomy" id="1387353"/>
    <lineage>
        <taxon>Bacteria</taxon>
        <taxon>Pseudomonadati</taxon>
        <taxon>Planctomycetota</taxon>
        <taxon>Planctomycetia</taxon>
        <taxon>Isosphaerales</taxon>
        <taxon>Isosphaeraceae</taxon>
        <taxon>Paludisphaera</taxon>
    </lineage>
</organism>
<keyword evidence="3" id="KW-1003">Cell membrane</keyword>
<dbReference type="Proteomes" id="UP000186309">
    <property type="component" value="Chromosome"/>
</dbReference>
<evidence type="ECO:0000256" key="1">
    <source>
        <dbReference type="ARBA" id="ARBA00004651"/>
    </source>
</evidence>
<feature type="transmembrane region" description="Helical" evidence="7">
    <location>
        <begin position="234"/>
        <end position="252"/>
    </location>
</feature>
<evidence type="ECO:0000313" key="8">
    <source>
        <dbReference type="EMBL" id="APW59859.1"/>
    </source>
</evidence>
<dbReference type="GO" id="GO:0005886">
    <property type="term" value="C:plasma membrane"/>
    <property type="evidence" value="ECO:0007669"/>
    <property type="project" value="UniProtKB-SubCell"/>
</dbReference>
<feature type="transmembrane region" description="Helical" evidence="7">
    <location>
        <begin position="259"/>
        <end position="278"/>
    </location>
</feature>
<dbReference type="InterPro" id="IPR004937">
    <property type="entry name" value="Urea_transporter"/>
</dbReference>
<dbReference type="STRING" id="1387353.BSF38_01318"/>
<comment type="similarity">
    <text evidence="2">Belongs to the urea transporter family.</text>
</comment>
<name>A0A1U7CLQ9_9BACT</name>
<dbReference type="AlphaFoldDB" id="A0A1U7CLQ9"/>
<accession>A0A1U7CLQ9</accession>
<feature type="transmembrane region" description="Helical" evidence="7">
    <location>
        <begin position="48"/>
        <end position="70"/>
    </location>
</feature>
<evidence type="ECO:0000256" key="2">
    <source>
        <dbReference type="ARBA" id="ARBA00005914"/>
    </source>
</evidence>
<evidence type="ECO:0000256" key="3">
    <source>
        <dbReference type="ARBA" id="ARBA00022475"/>
    </source>
</evidence>
<evidence type="ECO:0000313" key="9">
    <source>
        <dbReference type="Proteomes" id="UP000186309"/>
    </source>
</evidence>
<dbReference type="InterPro" id="IPR029020">
    <property type="entry name" value="Ammonium/urea_transptr"/>
</dbReference>
<dbReference type="GO" id="GO:0015204">
    <property type="term" value="F:urea transmembrane transporter activity"/>
    <property type="evidence" value="ECO:0007669"/>
    <property type="project" value="InterPro"/>
</dbReference>
<feature type="transmembrane region" description="Helical" evidence="7">
    <location>
        <begin position="133"/>
        <end position="154"/>
    </location>
</feature>
<keyword evidence="4 7" id="KW-0812">Transmembrane</keyword>
<evidence type="ECO:0000256" key="6">
    <source>
        <dbReference type="ARBA" id="ARBA00023136"/>
    </source>
</evidence>
<feature type="transmembrane region" description="Helical" evidence="7">
    <location>
        <begin position="298"/>
        <end position="321"/>
    </location>
</feature>
<dbReference type="Pfam" id="PF03253">
    <property type="entry name" value="UT"/>
    <property type="match status" value="1"/>
</dbReference>
<feature type="transmembrane region" description="Helical" evidence="7">
    <location>
        <begin position="104"/>
        <end position="121"/>
    </location>
</feature>
<dbReference type="PANTHER" id="PTHR10464">
    <property type="entry name" value="UREA TRANSPORTER"/>
    <property type="match status" value="1"/>
</dbReference>
<sequence>MIQGIEAKAAATMDTSKIPDPILEVFRGVGQVFFEENALTGALMSAGLAFNSPLMATGAVVGSAIGTATARAMKFDEGEIKAGIYGFNSTLIGIATFFHFQPSVMSVILLIAGCVAGAFVTRLMRGHVPFPTYTAPFIVTTWAVYFLGLALHVAQVPPSDEPADTYLAGSIPGIASAEGETTAEGKPAPSESRGNIAIDIVEAATRAIGEVKFQGSIWTGILFLVGIGLNNKAHAAWVFVASLIATFVAVYHHDPSHDVALGLSQYSAPLTAVALYLWRKSLVAPLLGIMLSVPLTEVFPLTGLPTYTAPFVLAAWIVILLEHYEDKLFGKPKTAV</sequence>
<dbReference type="EMBL" id="CP019082">
    <property type="protein sequence ID" value="APW59859.1"/>
    <property type="molecule type" value="Genomic_DNA"/>
</dbReference>
<evidence type="ECO:0000256" key="4">
    <source>
        <dbReference type="ARBA" id="ARBA00022692"/>
    </source>
</evidence>
<gene>
    <name evidence="8" type="ORF">BSF38_01318</name>
</gene>
<evidence type="ECO:0000256" key="5">
    <source>
        <dbReference type="ARBA" id="ARBA00022989"/>
    </source>
</evidence>
<dbReference type="KEGG" id="pbor:BSF38_01318"/>
<evidence type="ECO:0000256" key="7">
    <source>
        <dbReference type="SAM" id="Phobius"/>
    </source>
</evidence>
<keyword evidence="6 7" id="KW-0472">Membrane</keyword>
<comment type="subcellular location">
    <subcellularLocation>
        <location evidence="1">Cell membrane</location>
        <topology evidence="1">Multi-pass membrane protein</topology>
    </subcellularLocation>
</comment>
<dbReference type="Gene3D" id="1.10.3430.10">
    <property type="entry name" value="Ammonium transporter AmtB like domains"/>
    <property type="match status" value="1"/>
</dbReference>
<protein>
    <submittedName>
        <fullName evidence="8">Urea transporter</fullName>
    </submittedName>
</protein>